<dbReference type="PANTHER" id="PTHR24221">
    <property type="entry name" value="ATP-BINDING CASSETTE SUB-FAMILY B"/>
    <property type="match status" value="1"/>
</dbReference>
<evidence type="ECO:0000256" key="5">
    <source>
        <dbReference type="ARBA" id="ARBA00022989"/>
    </source>
</evidence>
<dbReference type="InterPro" id="IPR036640">
    <property type="entry name" value="ABC1_TM_sf"/>
</dbReference>
<dbReference type="PROSITE" id="PS00211">
    <property type="entry name" value="ABC_TRANSPORTER_1"/>
    <property type="match status" value="1"/>
</dbReference>
<dbReference type="Proteomes" id="UP001156398">
    <property type="component" value="Unassembled WGS sequence"/>
</dbReference>
<dbReference type="InterPro" id="IPR017871">
    <property type="entry name" value="ABC_transporter-like_CS"/>
</dbReference>
<dbReference type="InterPro" id="IPR003439">
    <property type="entry name" value="ABC_transporter-like_ATP-bd"/>
</dbReference>
<dbReference type="SMART" id="SM00382">
    <property type="entry name" value="AAA"/>
    <property type="match status" value="1"/>
</dbReference>
<dbReference type="SUPFAM" id="SSF90123">
    <property type="entry name" value="ABC transporter transmembrane region"/>
    <property type="match status" value="1"/>
</dbReference>
<keyword evidence="5 7" id="KW-1133">Transmembrane helix</keyword>
<dbReference type="PROSITE" id="PS50893">
    <property type="entry name" value="ABC_TRANSPORTER_2"/>
    <property type="match status" value="1"/>
</dbReference>
<evidence type="ECO:0000313" key="10">
    <source>
        <dbReference type="Proteomes" id="UP001156398"/>
    </source>
</evidence>
<comment type="caution">
    <text evidence="9">The sequence shown here is derived from an EMBL/GenBank/DDBJ whole genome shotgun (WGS) entry which is preliminary data.</text>
</comment>
<feature type="transmembrane region" description="Helical" evidence="7">
    <location>
        <begin position="257"/>
        <end position="281"/>
    </location>
</feature>
<evidence type="ECO:0000256" key="7">
    <source>
        <dbReference type="SAM" id="Phobius"/>
    </source>
</evidence>
<evidence type="ECO:0000256" key="4">
    <source>
        <dbReference type="ARBA" id="ARBA00022840"/>
    </source>
</evidence>
<organism evidence="9 10">
    <name type="scientific">Streptantibioticus silvisoli</name>
    <dbReference type="NCBI Taxonomy" id="2705255"/>
    <lineage>
        <taxon>Bacteria</taxon>
        <taxon>Bacillati</taxon>
        <taxon>Actinomycetota</taxon>
        <taxon>Actinomycetes</taxon>
        <taxon>Kitasatosporales</taxon>
        <taxon>Streptomycetaceae</taxon>
        <taxon>Streptantibioticus</taxon>
    </lineage>
</organism>
<protein>
    <submittedName>
        <fullName evidence="9">ATP-binding cassette domain-containing protein</fullName>
    </submittedName>
</protein>
<reference evidence="9 10" key="1">
    <citation type="submission" date="2023-05" db="EMBL/GenBank/DDBJ databases">
        <title>Streptantibioticus silvisoli sp. nov., acidotolerant actinomycetes 1 from pine litter.</title>
        <authorList>
            <person name="Swiecimska M."/>
            <person name="Golinska P."/>
            <person name="Sangal V."/>
            <person name="Wachnowicz B."/>
            <person name="Goodfellow M."/>
        </authorList>
    </citation>
    <scope>NUCLEOTIDE SEQUENCE [LARGE SCALE GENOMIC DNA]</scope>
    <source>
        <strain evidence="9 10">SL54</strain>
    </source>
</reference>
<keyword evidence="3" id="KW-0547">Nucleotide-binding</keyword>
<gene>
    <name evidence="9" type="ORF">POF43_001425</name>
</gene>
<dbReference type="RefSeq" id="WP_282704357.1">
    <property type="nucleotide sequence ID" value="NZ_JAAGKO020000001.1"/>
</dbReference>
<sequence length="627" mass="66408">MRVPAGYRTRWASLRLLWGSSRGLALGAMVMLVADAALPSLTLVSMGRAAGHIPGAVADGVSSAAGHALWWALALAAGCFTLSMLRGPVEDVLSAAARARLTAVLQERLVRAVSAPPGIAHLEDPAVLDRLSFAQGEVMGQQPADAPMTLLQTAGGRLGGLVACGVLSGYHWWLGLTLLAAWLVVRRPLGALVRSRVGTFRAAGEPLRRSWYFLGVAWRPQFAKEVRVFGLGEWVLDSYQRWYTEAMRPSWRTVGRLNLRVAGAGLLVLAAYGLGAGTLSWDAYHHTVGLRTLATMLPMLLATMPVGSVTATDFALESMLSALPDLDGLEAALAPPALPAPADPADPEALAPAAVAPADAAGLPRAAIRLEGVGFRYPGGQQDVLHGLDLELPAGTSLAVVGVNGAGKTTLVTLLARLREPTAGRITVDGHDLADLDPAAWQRQLAVVFQDFTRYPLTAAENVSLALRHDPPDPGALSRAAERAGAAELVEGLANGWQTVLSPHYTGGTDLSGGQWQRLALARALYAVERGARVLVLDEPTAQLDVRAEAAFYDRFLQITEGTTSIVISHRFSTVRKADRIAVLDAGRITELGGHDELLATGGQYAELFRTQAARFTGPASTRRGRQ</sequence>
<evidence type="ECO:0000256" key="3">
    <source>
        <dbReference type="ARBA" id="ARBA00022741"/>
    </source>
</evidence>
<dbReference type="PANTHER" id="PTHR24221:SF646">
    <property type="entry name" value="HAEMOLYSIN SECRETION ATP-BINDING PROTEIN"/>
    <property type="match status" value="1"/>
</dbReference>
<feature type="domain" description="ABC transporter" evidence="8">
    <location>
        <begin position="368"/>
        <end position="611"/>
    </location>
</feature>
<dbReference type="InterPro" id="IPR039421">
    <property type="entry name" value="Type_1_exporter"/>
</dbReference>
<dbReference type="InterPro" id="IPR027417">
    <property type="entry name" value="P-loop_NTPase"/>
</dbReference>
<dbReference type="Pfam" id="PF00005">
    <property type="entry name" value="ABC_tran"/>
    <property type="match status" value="1"/>
</dbReference>
<evidence type="ECO:0000313" key="9">
    <source>
        <dbReference type="EMBL" id="MDI5961397.1"/>
    </source>
</evidence>
<evidence type="ECO:0000256" key="6">
    <source>
        <dbReference type="ARBA" id="ARBA00023136"/>
    </source>
</evidence>
<dbReference type="SUPFAM" id="SSF52540">
    <property type="entry name" value="P-loop containing nucleoside triphosphate hydrolases"/>
    <property type="match status" value="1"/>
</dbReference>
<dbReference type="Gene3D" id="3.40.50.300">
    <property type="entry name" value="P-loop containing nucleotide triphosphate hydrolases"/>
    <property type="match status" value="1"/>
</dbReference>
<keyword evidence="4 9" id="KW-0067">ATP-binding</keyword>
<keyword evidence="6 7" id="KW-0472">Membrane</keyword>
<dbReference type="Gene3D" id="1.20.1560.10">
    <property type="entry name" value="ABC transporter type 1, transmembrane domain"/>
    <property type="match status" value="1"/>
</dbReference>
<evidence type="ECO:0000256" key="2">
    <source>
        <dbReference type="ARBA" id="ARBA00022692"/>
    </source>
</evidence>
<feature type="transmembrane region" description="Helical" evidence="7">
    <location>
        <begin position="158"/>
        <end position="185"/>
    </location>
</feature>
<keyword evidence="10" id="KW-1185">Reference proteome</keyword>
<feature type="transmembrane region" description="Helical" evidence="7">
    <location>
        <begin position="68"/>
        <end position="85"/>
    </location>
</feature>
<accession>A0ABT6VUE7</accession>
<dbReference type="InterPro" id="IPR003593">
    <property type="entry name" value="AAA+_ATPase"/>
</dbReference>
<comment type="subcellular location">
    <subcellularLocation>
        <location evidence="1">Cell membrane</location>
        <topology evidence="1">Multi-pass membrane protein</topology>
    </subcellularLocation>
</comment>
<keyword evidence="2 7" id="KW-0812">Transmembrane</keyword>
<evidence type="ECO:0000259" key="8">
    <source>
        <dbReference type="PROSITE" id="PS50893"/>
    </source>
</evidence>
<feature type="transmembrane region" description="Helical" evidence="7">
    <location>
        <begin position="293"/>
        <end position="316"/>
    </location>
</feature>
<proteinExistence type="predicted"/>
<dbReference type="EMBL" id="JAAGKO020000001">
    <property type="protein sequence ID" value="MDI5961397.1"/>
    <property type="molecule type" value="Genomic_DNA"/>
</dbReference>
<dbReference type="GO" id="GO:0005524">
    <property type="term" value="F:ATP binding"/>
    <property type="evidence" value="ECO:0007669"/>
    <property type="project" value="UniProtKB-KW"/>
</dbReference>
<evidence type="ECO:0000256" key="1">
    <source>
        <dbReference type="ARBA" id="ARBA00004651"/>
    </source>
</evidence>
<name>A0ABT6VUE7_9ACTN</name>
<dbReference type="CDD" id="cd03228">
    <property type="entry name" value="ABCC_MRP_Like"/>
    <property type="match status" value="1"/>
</dbReference>